<feature type="region of interest" description="Disordered" evidence="3">
    <location>
        <begin position="13"/>
        <end position="39"/>
    </location>
</feature>
<keyword evidence="1" id="KW-0689">Ribosomal protein</keyword>
<evidence type="ECO:0000256" key="2">
    <source>
        <dbReference type="ARBA" id="ARBA00023274"/>
    </source>
</evidence>
<dbReference type="AlphaFoldDB" id="A0A176WI97"/>
<gene>
    <name evidence="4" type="ORF">AXG93_2834s1290</name>
</gene>
<dbReference type="GO" id="GO:0003735">
    <property type="term" value="F:structural constituent of ribosome"/>
    <property type="evidence" value="ECO:0007669"/>
    <property type="project" value="InterPro"/>
</dbReference>
<dbReference type="Pfam" id="PF00935">
    <property type="entry name" value="Ribosomal_L44"/>
    <property type="match status" value="1"/>
</dbReference>
<dbReference type="InterPro" id="IPR000552">
    <property type="entry name" value="Ribosomal_eL44"/>
</dbReference>
<reference evidence="4" key="1">
    <citation type="submission" date="2016-03" db="EMBL/GenBank/DDBJ databases">
        <title>Mechanisms controlling the formation of the plant cell surface in tip-growing cells are functionally conserved among land plants.</title>
        <authorList>
            <person name="Honkanen S."/>
            <person name="Jones V.A."/>
            <person name="Morieri G."/>
            <person name="Champion C."/>
            <person name="Hetherington A.J."/>
            <person name="Kelly S."/>
            <person name="Saint-Marcoux D."/>
            <person name="Proust H."/>
            <person name="Prescott H."/>
            <person name="Dolan L."/>
        </authorList>
    </citation>
    <scope>NUCLEOTIDE SEQUENCE [LARGE SCALE GENOMIC DNA]</scope>
    <source>
        <tissue evidence="4">Whole gametophyte</tissue>
    </source>
</reference>
<evidence type="ECO:0000313" key="5">
    <source>
        <dbReference type="Proteomes" id="UP000077202"/>
    </source>
</evidence>
<evidence type="ECO:0000256" key="1">
    <source>
        <dbReference type="ARBA" id="ARBA00022980"/>
    </source>
</evidence>
<accession>A0A176WI97</accession>
<evidence type="ECO:0000313" key="4">
    <source>
        <dbReference type="EMBL" id="OAE31896.1"/>
    </source>
</evidence>
<dbReference type="GO" id="GO:0006412">
    <property type="term" value="P:translation"/>
    <property type="evidence" value="ECO:0007669"/>
    <property type="project" value="InterPro"/>
</dbReference>
<evidence type="ECO:0000256" key="3">
    <source>
        <dbReference type="SAM" id="MobiDB-lite"/>
    </source>
</evidence>
<proteinExistence type="predicted"/>
<dbReference type="GO" id="GO:0005840">
    <property type="term" value="C:ribosome"/>
    <property type="evidence" value="ECO:0007669"/>
    <property type="project" value="UniProtKB-KW"/>
</dbReference>
<sequence>MKPDGFFKTIEFPRVTSRKTRETETPADRGQKLSPRARGGWRSWSQLAVRSWKIGMVKMVNVRKTKKEACGAQDCKKLKLPRMTQCKKLTLGVKGDGEGRRAKGAGRMTKGKGALCVQGKPKPVLNKKAKTTKKMLLQFQCQNCTFYFS</sequence>
<name>A0A176WI97_MARPO</name>
<dbReference type="Gene3D" id="3.10.450.80">
    <property type="match status" value="1"/>
</dbReference>
<keyword evidence="5" id="KW-1185">Reference proteome</keyword>
<feature type="compositionally biased region" description="Basic and acidic residues" evidence="3">
    <location>
        <begin position="19"/>
        <end position="31"/>
    </location>
</feature>
<organism evidence="4 5">
    <name type="scientific">Marchantia polymorpha subsp. ruderalis</name>
    <dbReference type="NCBI Taxonomy" id="1480154"/>
    <lineage>
        <taxon>Eukaryota</taxon>
        <taxon>Viridiplantae</taxon>
        <taxon>Streptophyta</taxon>
        <taxon>Embryophyta</taxon>
        <taxon>Marchantiophyta</taxon>
        <taxon>Marchantiopsida</taxon>
        <taxon>Marchantiidae</taxon>
        <taxon>Marchantiales</taxon>
        <taxon>Marchantiaceae</taxon>
        <taxon>Marchantia</taxon>
    </lineage>
</organism>
<comment type="caution">
    <text evidence="4">The sequence shown here is derived from an EMBL/GenBank/DDBJ whole genome shotgun (WGS) entry which is preliminary data.</text>
</comment>
<protein>
    <submittedName>
        <fullName evidence="4">Uncharacterized protein</fullName>
    </submittedName>
</protein>
<dbReference type="InterPro" id="IPR053708">
    <property type="entry name" value="Ribosomal_LSU_eL42"/>
</dbReference>
<dbReference type="Proteomes" id="UP000077202">
    <property type="component" value="Unassembled WGS sequence"/>
</dbReference>
<keyword evidence="2" id="KW-0687">Ribonucleoprotein</keyword>
<dbReference type="EMBL" id="LVLJ01000950">
    <property type="protein sequence ID" value="OAE31896.1"/>
    <property type="molecule type" value="Genomic_DNA"/>
</dbReference>
<dbReference type="GO" id="GO:1990904">
    <property type="term" value="C:ribonucleoprotein complex"/>
    <property type="evidence" value="ECO:0007669"/>
    <property type="project" value="UniProtKB-KW"/>
</dbReference>